<dbReference type="FunFam" id="3.90.70.10:FF:000049">
    <property type="entry name" value="ubiquitin carboxyl-terminal hydrolase 48"/>
    <property type="match status" value="1"/>
</dbReference>
<dbReference type="STRING" id="13333.W1NUY6"/>
<dbReference type="PROSITE" id="PS51283">
    <property type="entry name" value="DUSP"/>
    <property type="match status" value="2"/>
</dbReference>
<dbReference type="GO" id="GO:0006508">
    <property type="term" value="P:proteolysis"/>
    <property type="evidence" value="ECO:0007669"/>
    <property type="project" value="UniProtKB-KW"/>
</dbReference>
<comment type="subcellular location">
    <subcellularLocation>
        <location evidence="2">Nucleus</location>
    </subcellularLocation>
</comment>
<dbReference type="EC" id="3.4.19.12" evidence="4"/>
<dbReference type="PROSITE" id="PS50235">
    <property type="entry name" value="USP_3"/>
    <property type="match status" value="1"/>
</dbReference>
<comment type="catalytic activity">
    <reaction evidence="1">
        <text>Thiol-dependent hydrolysis of ester, thioester, amide, peptide and isopeptide bonds formed by the C-terminal Gly of ubiquitin (a 76-residue protein attached to proteins as an intracellular targeting signal).</text>
        <dbReference type="EC" id="3.4.19.12"/>
    </reaction>
</comment>
<evidence type="ECO:0000256" key="1">
    <source>
        <dbReference type="ARBA" id="ARBA00000707"/>
    </source>
</evidence>
<dbReference type="SUPFAM" id="SSF143791">
    <property type="entry name" value="DUSP-like"/>
    <property type="match status" value="1"/>
</dbReference>
<dbReference type="SMART" id="SM00695">
    <property type="entry name" value="DUSP"/>
    <property type="match status" value="1"/>
</dbReference>
<dbReference type="GO" id="GO:0048316">
    <property type="term" value="P:seed development"/>
    <property type="evidence" value="ECO:0007669"/>
    <property type="project" value="EnsemblPlants"/>
</dbReference>
<dbReference type="Pfam" id="PF00443">
    <property type="entry name" value="UCH"/>
    <property type="match status" value="1"/>
</dbReference>
<dbReference type="GO" id="GO:0004843">
    <property type="term" value="F:cysteine-type deubiquitinase activity"/>
    <property type="evidence" value="ECO:0000318"/>
    <property type="project" value="GO_Central"/>
</dbReference>
<dbReference type="HOGENOM" id="CLU_010287_0_0_1"/>
<dbReference type="Pfam" id="PF06337">
    <property type="entry name" value="DUSP"/>
    <property type="match status" value="1"/>
</dbReference>
<dbReference type="SMART" id="SM00213">
    <property type="entry name" value="UBQ"/>
    <property type="match status" value="1"/>
</dbReference>
<comment type="function">
    <text evidence="11">Recognizes and hydrolyzes the peptide bond at the C-terminal Gly of ubiquitin. Involved in the processing of poly-ubiquitin precursors as well as that of ubiquitinated proteins. Deubiquitinates H2BK143ub1 of histone H2B.</text>
</comment>
<reference evidence="20" key="1">
    <citation type="submission" date="2013-08" db="EMBL/GenBank/DDBJ databases">
        <authorList>
            <person name="Albert V.A."/>
            <person name="Barbazuk W.B."/>
            <person name="Chamala S."/>
            <person name="Chanderbali A.S."/>
            <person name="dePamphilis C.W."/>
            <person name="Der J.P."/>
            <person name="Estill J.C."/>
            <person name="Leebens-Mack J."/>
            <person name="Ma H."/>
            <person name="Palmer J.D."/>
            <person name="Rounsley S."/>
            <person name="Sankoff D."/>
            <person name="Schuster S.C."/>
            <person name="Soltis D.E."/>
            <person name="Soltis P.S."/>
            <person name="Wessler S.R."/>
            <person name="Wing R.A."/>
        </authorList>
    </citation>
    <scope>NUCLEOTIDE SEQUENCE</scope>
    <source>
        <tissue evidence="20">Leaf</tissue>
    </source>
</reference>
<dbReference type="GO" id="GO:0005829">
    <property type="term" value="C:cytosol"/>
    <property type="evidence" value="ECO:0000318"/>
    <property type="project" value="GO_Central"/>
</dbReference>
<dbReference type="Proteomes" id="UP000017836">
    <property type="component" value="Unassembled WGS sequence"/>
</dbReference>
<dbReference type="Gene3D" id="3.90.70.10">
    <property type="entry name" value="Cysteine proteinases"/>
    <property type="match status" value="1"/>
</dbReference>
<evidence type="ECO:0000256" key="13">
    <source>
        <dbReference type="ARBA" id="ARBA00075174"/>
    </source>
</evidence>
<dbReference type="Gramene" id="ERM99417">
    <property type="protein sequence ID" value="ERM99417"/>
    <property type="gene ID" value="AMTR_s00131p00065190"/>
</dbReference>
<evidence type="ECO:0000256" key="16">
    <source>
        <dbReference type="SAM" id="MobiDB-lite"/>
    </source>
</evidence>
<evidence type="ECO:0000256" key="6">
    <source>
        <dbReference type="ARBA" id="ARBA00022737"/>
    </source>
</evidence>
<feature type="domain" description="USP" evidence="18">
    <location>
        <begin position="105"/>
        <end position="436"/>
    </location>
</feature>
<dbReference type="SUPFAM" id="SSF54001">
    <property type="entry name" value="Cysteine proteinases"/>
    <property type="match status" value="1"/>
</dbReference>
<organism evidence="20 21">
    <name type="scientific">Amborella trichopoda</name>
    <dbReference type="NCBI Taxonomy" id="13333"/>
    <lineage>
        <taxon>Eukaryota</taxon>
        <taxon>Viridiplantae</taxon>
        <taxon>Streptophyta</taxon>
        <taxon>Embryophyta</taxon>
        <taxon>Tracheophyta</taxon>
        <taxon>Spermatophyta</taxon>
        <taxon>Magnoliopsida</taxon>
        <taxon>Amborellales</taxon>
        <taxon>Amborellaceae</taxon>
        <taxon>Amborella</taxon>
    </lineage>
</organism>
<evidence type="ECO:0000256" key="2">
    <source>
        <dbReference type="ARBA" id="ARBA00004123"/>
    </source>
</evidence>
<dbReference type="InterPro" id="IPR033841">
    <property type="entry name" value="Pep_USP48"/>
</dbReference>
<dbReference type="GO" id="GO:0016579">
    <property type="term" value="P:protein deubiquitination"/>
    <property type="evidence" value="ECO:0007669"/>
    <property type="project" value="InterPro"/>
</dbReference>
<evidence type="ECO:0000256" key="8">
    <source>
        <dbReference type="ARBA" id="ARBA00022801"/>
    </source>
</evidence>
<feature type="domain" description="DUSP" evidence="19">
    <location>
        <begin position="735"/>
        <end position="858"/>
    </location>
</feature>
<evidence type="ECO:0000256" key="4">
    <source>
        <dbReference type="ARBA" id="ARBA00012759"/>
    </source>
</evidence>
<evidence type="ECO:0000256" key="3">
    <source>
        <dbReference type="ARBA" id="ARBA00009085"/>
    </source>
</evidence>
<dbReference type="Gene3D" id="3.30.2230.10">
    <property type="entry name" value="DUSP-like"/>
    <property type="match status" value="1"/>
</dbReference>
<dbReference type="eggNOG" id="KOG1863">
    <property type="taxonomic scope" value="Eukaryota"/>
</dbReference>
<dbReference type="KEGG" id="atr:18427452"/>
<dbReference type="InterPro" id="IPR050164">
    <property type="entry name" value="Peptidase_C19"/>
</dbReference>
<dbReference type="InterPro" id="IPR006615">
    <property type="entry name" value="Pept_C19_DUSP"/>
</dbReference>
<evidence type="ECO:0000259" key="18">
    <source>
        <dbReference type="PROSITE" id="PS50235"/>
    </source>
</evidence>
<evidence type="ECO:0000256" key="14">
    <source>
        <dbReference type="ARBA" id="ARBA00078771"/>
    </source>
</evidence>
<feature type="region of interest" description="Disordered" evidence="16">
    <location>
        <begin position="1038"/>
        <end position="1066"/>
    </location>
</feature>
<comment type="similarity">
    <text evidence="3">Belongs to the peptidase C19 family.</text>
</comment>
<name>W1NUY6_AMBTC</name>
<evidence type="ECO:0000256" key="11">
    <source>
        <dbReference type="ARBA" id="ARBA00056392"/>
    </source>
</evidence>
<evidence type="ECO:0000313" key="21">
    <source>
        <dbReference type="Proteomes" id="UP000017836"/>
    </source>
</evidence>
<proteinExistence type="inferred from homology"/>
<dbReference type="InterPro" id="IPR044743">
    <property type="entry name" value="Ubl_USP48"/>
</dbReference>
<evidence type="ECO:0000256" key="15">
    <source>
        <dbReference type="ARBA" id="ARBA00082179"/>
    </source>
</evidence>
<evidence type="ECO:0000256" key="10">
    <source>
        <dbReference type="ARBA" id="ARBA00023242"/>
    </source>
</evidence>
<sequence length="1066" mass="119836">MSGATTRGKNKKQKLHSEDTGSEILRKINSTGEVTQDDIRVLYQIEKPICQGCRVNTKDSPNCFCGLIPPPSGSRKTGLWQRLSDHILALGPDPCKDFRDSKVPAGLTNLGATCYANSILQCLYMNTAFRAGIFSVELDLLKQHPVLYELSRLFAQLHSSKRAAVDSAAFIKTLELDNGVQQDSHEFFTLLLSLLESCLGHSKVPKARTVVQDLFRGSISHVTRCSLCGKDSESSSKMEDFLGLELNIKGLNNLDKSLDDYFSMEELHGENQYFCESCQSRVDATRCIKLRTLPSVLNFQLKRYIFLPKTTTRKKITSKFAFPKYLNMANRLSDTSQSGNLMYDLSAILMHKGTAVNSGHYVAHIKEEGSGIWWEFDDEHVSKLGLHPFGEESSNSSDVPEEVVQPDFSDENIIQLPLLDDVYSSADSYMLMYSRRNNRNDGDTPPAGADVECKDFDGTAMSQVDGSSLPCHLSGEMEELNKQFEYTCKEYRIKQENEMRKIKERKNEVRSILTEAPVPSIDNSYCWISVDWLRHWADDINPLCIDNSSILCSHGKLPISKISCAKRISEAAWTKLLSKYGGGLTLSGSDYCVDCMRDFAKSVVSADNYRDRRATMKELAESVLAGKYFEGPLYYVSRSWLLQWIRRKNVDSPCDGDSGPTAALRCSHGGLMPEKAGTKRQLIPASLWFFFLENAKEVEPEDSLRHTAFHSNTEDCTTCSMELTEVACLEDHLKAVKLEQRQKHEQLYLGKSIPIFPYQRYYLLPSSWLSRWRGYVSASGKNLIAAAEPGSLEGGIDMLKCEKHSRLLQRPVELVQKRGDFVQKVSNAEGLTMISESDWKLFCEDWEVPEEKGIYAEVDFTNCTSNESVGFCSEMPISEADMDIPKSFEPKKPVVKTYPEICEECIGEKECCDLMQKLNYQNEDIRVHLVHGKEPPMSLLVASGGNSEPDRRCSKRSRRTSAGESVNLKVSGSTSVYQLKMMIWESLGVVKENQSLHKGTMEISDESLTLADLNILPGDALWVTDTQVHDDRDIAEELSQEKLEPQPMEEGFKGTLLTSSSLPRDS</sequence>
<dbReference type="PROSITE" id="PS50053">
    <property type="entry name" value="UBIQUITIN_2"/>
    <property type="match status" value="1"/>
</dbReference>
<keyword evidence="6" id="KW-0677">Repeat</keyword>
<dbReference type="InterPro" id="IPR029071">
    <property type="entry name" value="Ubiquitin-like_domsf"/>
</dbReference>
<dbReference type="PANTHER" id="PTHR24006">
    <property type="entry name" value="UBIQUITIN CARBOXYL-TERMINAL HYDROLASE"/>
    <property type="match status" value="1"/>
</dbReference>
<keyword evidence="5" id="KW-0645">Protease</keyword>
<dbReference type="CDD" id="cd02668">
    <property type="entry name" value="Peptidase_C19L"/>
    <property type="match status" value="1"/>
</dbReference>
<dbReference type="PROSITE" id="PS00972">
    <property type="entry name" value="USP_1"/>
    <property type="match status" value="1"/>
</dbReference>
<dbReference type="PROSITE" id="PS00973">
    <property type="entry name" value="USP_2"/>
    <property type="match status" value="1"/>
</dbReference>
<dbReference type="InterPro" id="IPR000626">
    <property type="entry name" value="Ubiquitin-like_dom"/>
</dbReference>
<dbReference type="GO" id="GO:0031647">
    <property type="term" value="P:regulation of protein stability"/>
    <property type="evidence" value="ECO:0000318"/>
    <property type="project" value="GO_Central"/>
</dbReference>
<dbReference type="PANTHER" id="PTHR24006:SF722">
    <property type="entry name" value="UBIQUITIN CARBOXYL-TERMINAL HYDROLASE 48"/>
    <property type="match status" value="1"/>
</dbReference>
<keyword evidence="7" id="KW-0833">Ubl conjugation pathway</keyword>
<gene>
    <name evidence="20" type="ORF">AMTR_s00131p00065190</name>
</gene>
<feature type="compositionally biased region" description="Polar residues" evidence="16">
    <location>
        <begin position="1056"/>
        <end position="1066"/>
    </location>
</feature>
<accession>W1NUY6</accession>
<dbReference type="InterPro" id="IPR038765">
    <property type="entry name" value="Papain-like_cys_pep_sf"/>
</dbReference>
<evidence type="ECO:0000256" key="5">
    <source>
        <dbReference type="ARBA" id="ARBA00022670"/>
    </source>
</evidence>
<keyword evidence="10" id="KW-0539">Nucleus</keyword>
<feature type="domain" description="Ubiquitin-like" evidence="17">
    <location>
        <begin position="959"/>
        <end position="1021"/>
    </location>
</feature>
<evidence type="ECO:0000313" key="20">
    <source>
        <dbReference type="EMBL" id="ERM99417.1"/>
    </source>
</evidence>
<evidence type="ECO:0000256" key="9">
    <source>
        <dbReference type="ARBA" id="ARBA00022807"/>
    </source>
</evidence>
<dbReference type="InterPro" id="IPR018200">
    <property type="entry name" value="USP_CS"/>
</dbReference>
<dbReference type="EMBL" id="KI395019">
    <property type="protein sequence ID" value="ERM99417.1"/>
    <property type="molecule type" value="Genomic_DNA"/>
</dbReference>
<evidence type="ECO:0000259" key="17">
    <source>
        <dbReference type="PROSITE" id="PS50053"/>
    </source>
</evidence>
<feature type="domain" description="DUSP" evidence="19">
    <location>
        <begin position="500"/>
        <end position="592"/>
    </location>
</feature>
<dbReference type="OMA" id="GSCEEMP"/>
<evidence type="ECO:0000256" key="7">
    <source>
        <dbReference type="ARBA" id="ARBA00022786"/>
    </source>
</evidence>
<dbReference type="OrthoDB" id="289038at2759"/>
<dbReference type="GO" id="GO:0005634">
    <property type="term" value="C:nucleus"/>
    <property type="evidence" value="ECO:0000318"/>
    <property type="project" value="GO_Central"/>
</dbReference>
<keyword evidence="8" id="KW-0378">Hydrolase</keyword>
<dbReference type="GO" id="GO:0004197">
    <property type="term" value="F:cysteine-type endopeptidase activity"/>
    <property type="evidence" value="ECO:0007669"/>
    <property type="project" value="InterPro"/>
</dbReference>
<protein>
    <recommendedName>
        <fullName evidence="12">Ubiquitin carboxyl-terminal hydrolase 26</fullName>
        <ecNumber evidence="4">3.4.19.12</ecNumber>
    </recommendedName>
    <alternativeName>
        <fullName evidence="15">Deubiquitinating enzyme 26</fullName>
    </alternativeName>
    <alternativeName>
        <fullName evidence="13">Ubiquitin thioesterase 26</fullName>
    </alternativeName>
    <alternativeName>
        <fullName evidence="14">Ubiquitin-specific-processing protease 26</fullName>
    </alternativeName>
</protein>
<dbReference type="InterPro" id="IPR028889">
    <property type="entry name" value="USP"/>
</dbReference>
<keyword evidence="21" id="KW-1185">Reference proteome</keyword>
<feature type="region of interest" description="Disordered" evidence="16">
    <location>
        <begin position="940"/>
        <end position="964"/>
    </location>
</feature>
<evidence type="ECO:0000259" key="19">
    <source>
        <dbReference type="PROSITE" id="PS51283"/>
    </source>
</evidence>
<dbReference type="SUPFAM" id="SSF54236">
    <property type="entry name" value="Ubiquitin-like"/>
    <property type="match status" value="1"/>
</dbReference>
<evidence type="ECO:0000256" key="12">
    <source>
        <dbReference type="ARBA" id="ARBA00071636"/>
    </source>
</evidence>
<dbReference type="InterPro" id="IPR001394">
    <property type="entry name" value="Peptidase_C19_UCH"/>
</dbReference>
<dbReference type="CDD" id="cd01795">
    <property type="entry name" value="Ubl_USP48"/>
    <property type="match status" value="1"/>
</dbReference>
<dbReference type="AlphaFoldDB" id="W1NUY6"/>
<keyword evidence="9" id="KW-0788">Thiol protease</keyword>
<dbReference type="MEROPS" id="C19.068"/>
<dbReference type="Gene3D" id="3.10.20.90">
    <property type="entry name" value="Phosphatidylinositol 3-kinase Catalytic Subunit, Chain A, domain 1"/>
    <property type="match status" value="1"/>
</dbReference>
<feature type="region of interest" description="Disordered" evidence="16">
    <location>
        <begin position="1"/>
        <end position="23"/>
    </location>
</feature>
<dbReference type="InterPro" id="IPR035927">
    <property type="entry name" value="DUSP-like_sf"/>
</dbReference>